<evidence type="ECO:0000256" key="4">
    <source>
        <dbReference type="ARBA" id="ARBA00023054"/>
    </source>
</evidence>
<keyword evidence="5" id="KW-0233">DNA recombination</keyword>
<evidence type="ECO:0000256" key="3">
    <source>
        <dbReference type="ARBA" id="ARBA00016093"/>
    </source>
</evidence>
<feature type="domain" description="Homologous-pairing protein 2 winged helix" evidence="9">
    <location>
        <begin position="6"/>
        <end position="63"/>
    </location>
</feature>
<dbReference type="GO" id="GO:0000794">
    <property type="term" value="C:condensed nuclear chromosome"/>
    <property type="evidence" value="ECO:0007669"/>
    <property type="project" value="TreeGrafter"/>
</dbReference>
<name>A0AAV7X1W8_9NEOP</name>
<evidence type="ECO:0000256" key="5">
    <source>
        <dbReference type="ARBA" id="ARBA00023172"/>
    </source>
</evidence>
<dbReference type="Proteomes" id="UP001075354">
    <property type="component" value="Chromosome 16"/>
</dbReference>
<dbReference type="InterPro" id="IPR010776">
    <property type="entry name" value="Hop2_WH_dom"/>
</dbReference>
<dbReference type="GO" id="GO:0120231">
    <property type="term" value="C:DNA recombinase auxiliary factor complex"/>
    <property type="evidence" value="ECO:0007669"/>
    <property type="project" value="TreeGrafter"/>
</dbReference>
<dbReference type="GO" id="GO:0000709">
    <property type="term" value="P:meiotic joint molecule formation"/>
    <property type="evidence" value="ECO:0007669"/>
    <property type="project" value="TreeGrafter"/>
</dbReference>
<comment type="similarity">
    <text evidence="2">Belongs to the HOP2 family.</text>
</comment>
<dbReference type="AlphaFoldDB" id="A0AAV7X1W8"/>
<keyword evidence="6" id="KW-0539">Nucleus</keyword>
<evidence type="ECO:0000259" key="9">
    <source>
        <dbReference type="Pfam" id="PF07106"/>
    </source>
</evidence>
<gene>
    <name evidence="11" type="ORF">ONE63_004871</name>
</gene>
<sequence>MSKCTEQVFKYLAQANRPYSANDVTQNLLNEHSKAQVTKALEQLAQDGRVMEKENGKQKVYCALQGGDGDAASKEDVARELAELDASIASVTANLRAVEQQVRESDATLRKLTEGPTTEEAAAEVAAMEVRVQRLRSKLADLTDNCLKVSPEDRRRVAREHETMMREYRKRKRLCNDILEKIMEGYKGKKAELLEEAGVETDEEAGVKL</sequence>
<dbReference type="GO" id="GO:0120230">
    <property type="term" value="F:recombinase activator activity"/>
    <property type="evidence" value="ECO:0007669"/>
    <property type="project" value="TreeGrafter"/>
</dbReference>
<proteinExistence type="inferred from homology"/>
<dbReference type="PANTHER" id="PTHR15938:SF0">
    <property type="entry name" value="HOMOLOGOUS-PAIRING PROTEIN 2 HOMOLOG"/>
    <property type="match status" value="1"/>
</dbReference>
<dbReference type="GO" id="GO:0010774">
    <property type="term" value="P:meiotic strand invasion involved in reciprocal meiotic recombination"/>
    <property type="evidence" value="ECO:0007669"/>
    <property type="project" value="TreeGrafter"/>
</dbReference>
<protein>
    <recommendedName>
        <fullName evidence="3">Homologous-pairing protein 2 homolog</fullName>
    </recommendedName>
</protein>
<evidence type="ECO:0000256" key="1">
    <source>
        <dbReference type="ARBA" id="ARBA00004123"/>
    </source>
</evidence>
<evidence type="ECO:0000259" key="10">
    <source>
        <dbReference type="Pfam" id="PF18517"/>
    </source>
</evidence>
<dbReference type="EMBL" id="JAPTSV010000016">
    <property type="protein sequence ID" value="KAJ1519596.1"/>
    <property type="molecule type" value="Genomic_DNA"/>
</dbReference>
<reference evidence="11" key="1">
    <citation type="submission" date="2022-12" db="EMBL/GenBank/DDBJ databases">
        <title>Chromosome-level genome assembly of the bean flower thrips Megalurothrips usitatus.</title>
        <authorList>
            <person name="Ma L."/>
            <person name="Liu Q."/>
            <person name="Li H."/>
            <person name="Cai W."/>
        </authorList>
    </citation>
    <scope>NUCLEOTIDE SEQUENCE</scope>
    <source>
        <strain evidence="11">Cailab_2022a</strain>
    </source>
</reference>
<evidence type="ECO:0000313" key="12">
    <source>
        <dbReference type="Proteomes" id="UP001075354"/>
    </source>
</evidence>
<keyword evidence="12" id="KW-1185">Reference proteome</keyword>
<organism evidence="11 12">
    <name type="scientific">Megalurothrips usitatus</name>
    <name type="common">bean blossom thrips</name>
    <dbReference type="NCBI Taxonomy" id="439358"/>
    <lineage>
        <taxon>Eukaryota</taxon>
        <taxon>Metazoa</taxon>
        <taxon>Ecdysozoa</taxon>
        <taxon>Arthropoda</taxon>
        <taxon>Hexapoda</taxon>
        <taxon>Insecta</taxon>
        <taxon>Pterygota</taxon>
        <taxon>Neoptera</taxon>
        <taxon>Paraneoptera</taxon>
        <taxon>Thysanoptera</taxon>
        <taxon>Terebrantia</taxon>
        <taxon>Thripoidea</taxon>
        <taxon>Thripidae</taxon>
        <taxon>Megalurothrips</taxon>
    </lineage>
</organism>
<dbReference type="GO" id="GO:0003690">
    <property type="term" value="F:double-stranded DNA binding"/>
    <property type="evidence" value="ECO:0007669"/>
    <property type="project" value="TreeGrafter"/>
</dbReference>
<evidence type="ECO:0000256" key="2">
    <source>
        <dbReference type="ARBA" id="ARBA00007922"/>
    </source>
</evidence>
<keyword evidence="7" id="KW-0469">Meiosis</keyword>
<dbReference type="Gene3D" id="1.10.10.10">
    <property type="entry name" value="Winged helix-like DNA-binding domain superfamily/Winged helix DNA-binding domain"/>
    <property type="match status" value="1"/>
</dbReference>
<feature type="coiled-coil region" evidence="8">
    <location>
        <begin position="74"/>
        <end position="145"/>
    </location>
</feature>
<dbReference type="InterPro" id="IPR036388">
    <property type="entry name" value="WH-like_DNA-bd_sf"/>
</dbReference>
<feature type="domain" description="Leucine zipper with capping helix" evidence="10">
    <location>
        <begin position="149"/>
        <end position="205"/>
    </location>
</feature>
<keyword evidence="4 8" id="KW-0175">Coiled coil</keyword>
<comment type="caution">
    <text evidence="11">The sequence shown here is derived from an EMBL/GenBank/DDBJ whole genome shotgun (WGS) entry which is preliminary data.</text>
</comment>
<evidence type="ECO:0000256" key="8">
    <source>
        <dbReference type="SAM" id="Coils"/>
    </source>
</evidence>
<evidence type="ECO:0000313" key="11">
    <source>
        <dbReference type="EMBL" id="KAJ1519596.1"/>
    </source>
</evidence>
<dbReference type="PANTHER" id="PTHR15938">
    <property type="entry name" value="TBP-1 INTERACTING PROTEIN"/>
    <property type="match status" value="1"/>
</dbReference>
<dbReference type="InterPro" id="IPR040661">
    <property type="entry name" value="LZ3wCH"/>
</dbReference>
<evidence type="ECO:0000256" key="7">
    <source>
        <dbReference type="ARBA" id="ARBA00023254"/>
    </source>
</evidence>
<comment type="subcellular location">
    <subcellularLocation>
        <location evidence="1">Nucleus</location>
    </subcellularLocation>
</comment>
<dbReference type="GO" id="GO:0007129">
    <property type="term" value="P:homologous chromosome pairing at meiosis"/>
    <property type="evidence" value="ECO:0007669"/>
    <property type="project" value="TreeGrafter"/>
</dbReference>
<dbReference type="Pfam" id="PF07106">
    <property type="entry name" value="WHD_TBPIP"/>
    <property type="match status" value="1"/>
</dbReference>
<evidence type="ECO:0000256" key="6">
    <source>
        <dbReference type="ARBA" id="ARBA00023242"/>
    </source>
</evidence>
<accession>A0AAV7X1W8</accession>
<dbReference type="Pfam" id="PF18517">
    <property type="entry name" value="LZ3wCH"/>
    <property type="match status" value="1"/>
</dbReference>